<dbReference type="SMART" id="SM00490">
    <property type="entry name" value="HELICc"/>
    <property type="match status" value="1"/>
</dbReference>
<name>A0AAJ8MPE9_9TREE</name>
<dbReference type="GO" id="GO:0000724">
    <property type="term" value="P:double-strand break repair via homologous recombination"/>
    <property type="evidence" value="ECO:0007669"/>
    <property type="project" value="TreeGrafter"/>
</dbReference>
<dbReference type="FunFam" id="3.40.50.300:FF:002146">
    <property type="entry name" value="ATP-dependent DNA helicase"/>
    <property type="match status" value="1"/>
</dbReference>
<dbReference type="SUPFAM" id="SSF52540">
    <property type="entry name" value="P-loop containing nucleoside triphosphate hydrolases"/>
    <property type="match status" value="1"/>
</dbReference>
<dbReference type="InterPro" id="IPR014001">
    <property type="entry name" value="Helicase_ATP-bd"/>
</dbReference>
<keyword evidence="3 7" id="KW-0378">Hydrolase</keyword>
<feature type="domain" description="Helicase C-terminal" evidence="10">
    <location>
        <begin position="304"/>
        <end position="447"/>
    </location>
</feature>
<comment type="subcellular location">
    <subcellularLocation>
        <location evidence="7">Nucleus</location>
    </subcellularLocation>
</comment>
<keyword evidence="2 7" id="KW-0547">Nucleotide-binding</keyword>
<dbReference type="InterPro" id="IPR004589">
    <property type="entry name" value="DNA_helicase_ATP-dep_RecQ"/>
</dbReference>
<dbReference type="PROSITE" id="PS51194">
    <property type="entry name" value="HELICASE_CTER"/>
    <property type="match status" value="1"/>
</dbReference>
<evidence type="ECO:0000256" key="7">
    <source>
        <dbReference type="RuleBase" id="RU364117"/>
    </source>
</evidence>
<keyword evidence="4 7" id="KW-0347">Helicase</keyword>
<evidence type="ECO:0000256" key="8">
    <source>
        <dbReference type="SAM" id="MobiDB-lite"/>
    </source>
</evidence>
<evidence type="ECO:0000256" key="5">
    <source>
        <dbReference type="ARBA" id="ARBA00022840"/>
    </source>
</evidence>
<feature type="compositionally biased region" description="Polar residues" evidence="8">
    <location>
        <begin position="650"/>
        <end position="667"/>
    </location>
</feature>
<comment type="similarity">
    <text evidence="1 7">Belongs to the helicase family. RecQ subfamily.</text>
</comment>
<dbReference type="Gene3D" id="3.40.50.300">
    <property type="entry name" value="P-loop containing nucleotide triphosphate hydrolases"/>
    <property type="match status" value="2"/>
</dbReference>
<feature type="region of interest" description="Disordered" evidence="8">
    <location>
        <begin position="590"/>
        <end position="671"/>
    </location>
</feature>
<evidence type="ECO:0000259" key="10">
    <source>
        <dbReference type="PROSITE" id="PS51194"/>
    </source>
</evidence>
<evidence type="ECO:0000313" key="11">
    <source>
        <dbReference type="EMBL" id="WWC69591.1"/>
    </source>
</evidence>
<dbReference type="GO" id="GO:0005634">
    <property type="term" value="C:nucleus"/>
    <property type="evidence" value="ECO:0007669"/>
    <property type="project" value="UniProtKB-SubCell"/>
</dbReference>
<sequence>MTGGALSFVLPSSTPAERPYTNLINSTQFARNNFRPRQREWRRTVSPQETPGALKRNLIQYWGHHEFRHPQLEICTDAMRGCDLIVIAPTGLGKSLCFQLPAITIEHGVTIVVTPLISLMQDQVKHMVEKGIKAVMLSENTDASDLREIRRQMSLGHPEIRLLYVTPESLFSLRHKSMFDVAYRQKQMVRLVVDEAHVISEWGLDFRPRYRELGNFLKEYKGIPVTALTASATQEVRTDIIKSLGIKKGYGQWVMPFNRSNLFYEVRYQGRGSLDDDEELEEQKSTVEETADWIQAYRPKARMRNEEYGIHTPAVIGIVYCKKVKDCEYVAAFLRERGITAQPYYKALQAQNPGTLAAWNEGKIECIVATIAFGMGIDQPNVRYVIHYDMPKSFEGFYQETGRAGRDRHLSHCLIFYSREDAKKIRWNHEMNERKKKKVIEEDNPEETLSPINSFKALQHFLEDTKQCRHIGICKYFGEKIELRDPTVRLAYCQKMCDVCDNNNKVRMKALQLSEGVDIASQPEERPEILPPEHSRDPLDVISEEGSIADSLVQLGQQSDGFDFRDNDEVFTPQIPVNPETAVAQQAVFPPISPNSLPPTPPDKIAPPNLVASFMPPPPSRPANANPSPQISVKSVDSSEYSPLVPASVKPSTSSTTIPNSKSSDSRPNAPISLTPVLVRDLSAEALRPAVERIFQPIRRREIGPETPPGSSLHNAIAGPGPSTLANKHYERSRQSPPAKRRLPVDADYSVTPVRGVRYIDDSEEGTGSDLKLTREQRIKADRMLNSVEPAKGNGPYACYNHNPIANKFRKISSSRTVFKPPIAKSPTKIRCDLIQKTAREGAVKEMTDALMACLAKGDLARKLLKGWGRDEKGPQRAKLIVGVAIALEHEIADISRNDPAAYKGRIKDFKQAAKALRATEAVHVISKGRLDELDDGSPGVAHLRAIETCVRSWTDGGR</sequence>
<dbReference type="Pfam" id="PF16124">
    <property type="entry name" value="RecQ_Zn_bind"/>
    <property type="match status" value="1"/>
</dbReference>
<dbReference type="SMART" id="SM00487">
    <property type="entry name" value="DEXDc"/>
    <property type="match status" value="1"/>
</dbReference>
<keyword evidence="7" id="KW-0539">Nucleus</keyword>
<evidence type="ECO:0000256" key="4">
    <source>
        <dbReference type="ARBA" id="ARBA00022806"/>
    </source>
</evidence>
<dbReference type="InterPro" id="IPR032284">
    <property type="entry name" value="RecQ_Zn-bd"/>
</dbReference>
<dbReference type="InterPro" id="IPR001650">
    <property type="entry name" value="Helicase_C-like"/>
</dbReference>
<dbReference type="CDD" id="cd17920">
    <property type="entry name" value="DEXHc_RecQ"/>
    <property type="match status" value="1"/>
</dbReference>
<dbReference type="KEGG" id="kpin:30169831"/>
<reference evidence="11" key="2">
    <citation type="submission" date="2024-02" db="EMBL/GenBank/DDBJ databases">
        <title>Comparative genomics of Cryptococcus and Kwoniella reveals pathogenesis evolution and contrasting modes of karyotype evolution via chromosome fusion or intercentromeric recombination.</title>
        <authorList>
            <person name="Coelho M.A."/>
            <person name="David-Palma M."/>
            <person name="Shea T."/>
            <person name="Bowers K."/>
            <person name="McGinley-Smith S."/>
            <person name="Mohammad A.W."/>
            <person name="Gnirke A."/>
            <person name="Yurkov A.M."/>
            <person name="Nowrousian M."/>
            <person name="Sun S."/>
            <person name="Cuomo C.A."/>
            <person name="Heitman J."/>
        </authorList>
    </citation>
    <scope>NUCLEOTIDE SEQUENCE</scope>
    <source>
        <strain evidence="11">CBS 10737</strain>
    </source>
</reference>
<evidence type="ECO:0000256" key="6">
    <source>
        <dbReference type="ARBA" id="ARBA00034617"/>
    </source>
</evidence>
<dbReference type="Proteomes" id="UP000094020">
    <property type="component" value="Chromosome 4"/>
</dbReference>
<dbReference type="EC" id="5.6.2.4" evidence="7"/>
<gene>
    <name evidence="11" type="ORF">I206_103534</name>
</gene>
<dbReference type="PANTHER" id="PTHR13710:SF152">
    <property type="entry name" value="ATP-DEPENDENT DNA HELICASE Q5"/>
    <property type="match status" value="1"/>
</dbReference>
<evidence type="ECO:0000259" key="9">
    <source>
        <dbReference type="PROSITE" id="PS51192"/>
    </source>
</evidence>
<evidence type="ECO:0000313" key="12">
    <source>
        <dbReference type="Proteomes" id="UP000094020"/>
    </source>
</evidence>
<dbReference type="InterPro" id="IPR011545">
    <property type="entry name" value="DEAD/DEAH_box_helicase_dom"/>
</dbReference>
<evidence type="ECO:0000256" key="2">
    <source>
        <dbReference type="ARBA" id="ARBA00022741"/>
    </source>
</evidence>
<dbReference type="PANTHER" id="PTHR13710">
    <property type="entry name" value="DNA HELICASE RECQ FAMILY MEMBER"/>
    <property type="match status" value="1"/>
</dbReference>
<dbReference type="InterPro" id="IPR027417">
    <property type="entry name" value="P-loop_NTPase"/>
</dbReference>
<dbReference type="AlphaFoldDB" id="A0AAJ8MPE9"/>
<comment type="catalytic activity">
    <reaction evidence="7">
        <text>ATP + H2O = ADP + phosphate + H(+)</text>
        <dbReference type="Rhea" id="RHEA:13065"/>
        <dbReference type="ChEBI" id="CHEBI:15377"/>
        <dbReference type="ChEBI" id="CHEBI:15378"/>
        <dbReference type="ChEBI" id="CHEBI:30616"/>
        <dbReference type="ChEBI" id="CHEBI:43474"/>
        <dbReference type="ChEBI" id="CHEBI:456216"/>
    </reaction>
</comment>
<reference evidence="11" key="1">
    <citation type="submission" date="2013-07" db="EMBL/GenBank/DDBJ databases">
        <authorList>
            <consortium name="The Broad Institute Genome Sequencing Platform"/>
            <person name="Cuomo C."/>
            <person name="Litvintseva A."/>
            <person name="Chen Y."/>
            <person name="Heitman J."/>
            <person name="Sun S."/>
            <person name="Springer D."/>
            <person name="Dromer F."/>
            <person name="Young S.K."/>
            <person name="Zeng Q."/>
            <person name="Gargeya S."/>
            <person name="Fitzgerald M."/>
            <person name="Abouelleil A."/>
            <person name="Alvarado L."/>
            <person name="Berlin A.M."/>
            <person name="Chapman S.B."/>
            <person name="Dewar J."/>
            <person name="Goldberg J."/>
            <person name="Griggs A."/>
            <person name="Gujja S."/>
            <person name="Hansen M."/>
            <person name="Howarth C."/>
            <person name="Imamovic A."/>
            <person name="Larimer J."/>
            <person name="McCowan C."/>
            <person name="Murphy C."/>
            <person name="Pearson M."/>
            <person name="Priest M."/>
            <person name="Roberts A."/>
            <person name="Saif S."/>
            <person name="Shea T."/>
            <person name="Sykes S."/>
            <person name="Wortman J."/>
            <person name="Nusbaum C."/>
            <person name="Birren B."/>
        </authorList>
    </citation>
    <scope>NUCLEOTIDE SEQUENCE</scope>
    <source>
        <strain evidence="11">CBS 10737</strain>
    </source>
</reference>
<evidence type="ECO:0000256" key="3">
    <source>
        <dbReference type="ARBA" id="ARBA00022801"/>
    </source>
</evidence>
<proteinExistence type="inferred from homology"/>
<comment type="catalytic activity">
    <reaction evidence="6 7">
        <text>Couples ATP hydrolysis with the unwinding of duplex DNA by translocating in the 3'-5' direction.</text>
        <dbReference type="EC" id="5.6.2.4"/>
    </reaction>
</comment>
<dbReference type="RefSeq" id="XP_070058885.1">
    <property type="nucleotide sequence ID" value="XM_070202784.1"/>
</dbReference>
<dbReference type="GO" id="GO:0009378">
    <property type="term" value="F:four-way junction helicase activity"/>
    <property type="evidence" value="ECO:0007669"/>
    <property type="project" value="TreeGrafter"/>
</dbReference>
<dbReference type="Pfam" id="PF00270">
    <property type="entry name" value="DEAD"/>
    <property type="match status" value="1"/>
</dbReference>
<feature type="compositionally biased region" description="Polar residues" evidence="8">
    <location>
        <begin position="630"/>
        <end position="641"/>
    </location>
</feature>
<accession>A0AAJ8MPE9</accession>
<dbReference type="NCBIfam" id="TIGR00614">
    <property type="entry name" value="recQ_fam"/>
    <property type="match status" value="1"/>
</dbReference>
<feature type="compositionally biased region" description="Pro residues" evidence="8">
    <location>
        <begin position="591"/>
        <end position="605"/>
    </location>
</feature>
<dbReference type="EMBL" id="CP144522">
    <property type="protein sequence ID" value="WWC69591.1"/>
    <property type="molecule type" value="Genomic_DNA"/>
</dbReference>
<feature type="domain" description="Helicase ATP-binding" evidence="9">
    <location>
        <begin position="75"/>
        <end position="250"/>
    </location>
</feature>
<keyword evidence="5 7" id="KW-0067">ATP-binding</keyword>
<dbReference type="Pfam" id="PF00271">
    <property type="entry name" value="Helicase_C"/>
    <property type="match status" value="1"/>
</dbReference>
<dbReference type="GO" id="GO:0003676">
    <property type="term" value="F:nucleic acid binding"/>
    <property type="evidence" value="ECO:0007669"/>
    <property type="project" value="InterPro"/>
</dbReference>
<organism evidence="11 12">
    <name type="scientific">Kwoniella pini CBS 10737</name>
    <dbReference type="NCBI Taxonomy" id="1296096"/>
    <lineage>
        <taxon>Eukaryota</taxon>
        <taxon>Fungi</taxon>
        <taxon>Dikarya</taxon>
        <taxon>Basidiomycota</taxon>
        <taxon>Agaricomycotina</taxon>
        <taxon>Tremellomycetes</taxon>
        <taxon>Tremellales</taxon>
        <taxon>Cryptococcaceae</taxon>
        <taxon>Kwoniella</taxon>
    </lineage>
</organism>
<dbReference type="GO" id="GO:0005737">
    <property type="term" value="C:cytoplasm"/>
    <property type="evidence" value="ECO:0007669"/>
    <property type="project" value="TreeGrafter"/>
</dbReference>
<keyword evidence="12" id="KW-1185">Reference proteome</keyword>
<dbReference type="PROSITE" id="PS51192">
    <property type="entry name" value="HELICASE_ATP_BIND_1"/>
    <property type="match status" value="1"/>
</dbReference>
<dbReference type="GeneID" id="30169831"/>
<dbReference type="GO" id="GO:0005524">
    <property type="term" value="F:ATP binding"/>
    <property type="evidence" value="ECO:0007669"/>
    <property type="project" value="UniProtKB-KW"/>
</dbReference>
<dbReference type="GO" id="GO:0043138">
    <property type="term" value="F:3'-5' DNA helicase activity"/>
    <property type="evidence" value="ECO:0007669"/>
    <property type="project" value="UniProtKB-EC"/>
</dbReference>
<evidence type="ECO:0000256" key="1">
    <source>
        <dbReference type="ARBA" id="ARBA00005446"/>
    </source>
</evidence>
<protein>
    <recommendedName>
        <fullName evidence="7">ATP-dependent DNA helicase</fullName>
        <ecNumber evidence="7">5.6.2.4</ecNumber>
    </recommendedName>
</protein>
<dbReference type="GO" id="GO:0005694">
    <property type="term" value="C:chromosome"/>
    <property type="evidence" value="ECO:0007669"/>
    <property type="project" value="TreeGrafter"/>
</dbReference>
<feature type="region of interest" description="Disordered" evidence="8">
    <location>
        <begin position="699"/>
        <end position="747"/>
    </location>
</feature>
<dbReference type="GO" id="GO:0016787">
    <property type="term" value="F:hydrolase activity"/>
    <property type="evidence" value="ECO:0007669"/>
    <property type="project" value="UniProtKB-KW"/>
</dbReference>